<sequence>MNDTDQPATDYDGPVGGLPEPLPAFPEHHPNPHNFRFTVSLDGRGPMIVARGHTAADINAAFQELEDAGVTTLLASVYSHMKAEMAVASGVGPVSPAPPPQGPPAPPAPPQGVPVPGAGVNYNPVTPPPGIPGTAPAAWQNAGAPPPPQPPAPQYGGAPQGAAGARNAPKMRPADWPQVYKVSLARGDTSFKEYRAANQQYFKGKILWAGGGDYWIHGEVAQALAQWNPVPA</sequence>
<evidence type="ECO:0000313" key="2">
    <source>
        <dbReference type="EMBL" id="AXG81124.1"/>
    </source>
</evidence>
<feature type="compositionally biased region" description="Low complexity" evidence="1">
    <location>
        <begin position="154"/>
        <end position="168"/>
    </location>
</feature>
<feature type="region of interest" description="Disordered" evidence="1">
    <location>
        <begin position="92"/>
        <end position="172"/>
    </location>
</feature>
<feature type="compositionally biased region" description="Low complexity" evidence="1">
    <location>
        <begin position="132"/>
        <end position="143"/>
    </location>
</feature>
<name>A0A345HWQ0_9ACTN</name>
<reference evidence="3" key="1">
    <citation type="submission" date="2018-07" db="EMBL/GenBank/DDBJ databases">
        <authorList>
            <person name="Zhao J."/>
        </authorList>
    </citation>
    <scope>NUCLEOTIDE SEQUENCE [LARGE SCALE GENOMIC DNA]</scope>
    <source>
        <strain evidence="3">GSSD-12</strain>
    </source>
</reference>
<dbReference type="AlphaFoldDB" id="A0A345HWQ0"/>
<dbReference type="Proteomes" id="UP000253868">
    <property type="component" value="Chromosome"/>
</dbReference>
<proteinExistence type="predicted"/>
<evidence type="ECO:0000313" key="3">
    <source>
        <dbReference type="Proteomes" id="UP000253868"/>
    </source>
</evidence>
<protein>
    <submittedName>
        <fullName evidence="2">Uncharacterized protein</fullName>
    </submittedName>
</protein>
<gene>
    <name evidence="2" type="ORF">DVK44_29425</name>
</gene>
<dbReference type="RefSeq" id="WP_114663665.1">
    <property type="nucleotide sequence ID" value="NZ_CP031194.1"/>
</dbReference>
<dbReference type="EMBL" id="CP031194">
    <property type="protein sequence ID" value="AXG81124.1"/>
    <property type="molecule type" value="Genomic_DNA"/>
</dbReference>
<accession>A0A345HWQ0</accession>
<dbReference type="KEGG" id="spad:DVK44_29425"/>
<organism evidence="2 3">
    <name type="scientific">Streptomyces paludis</name>
    <dbReference type="NCBI Taxonomy" id="2282738"/>
    <lineage>
        <taxon>Bacteria</taxon>
        <taxon>Bacillati</taxon>
        <taxon>Actinomycetota</taxon>
        <taxon>Actinomycetes</taxon>
        <taxon>Kitasatosporales</taxon>
        <taxon>Streptomycetaceae</taxon>
        <taxon>Streptomyces</taxon>
    </lineage>
</organism>
<feature type="compositionally biased region" description="Pro residues" evidence="1">
    <location>
        <begin position="95"/>
        <end position="113"/>
    </location>
</feature>
<evidence type="ECO:0000256" key="1">
    <source>
        <dbReference type="SAM" id="MobiDB-lite"/>
    </source>
</evidence>
<keyword evidence="3" id="KW-1185">Reference proteome</keyword>
<feature type="compositionally biased region" description="Pro residues" evidence="1">
    <location>
        <begin position="144"/>
        <end position="153"/>
    </location>
</feature>
<feature type="region of interest" description="Disordered" evidence="1">
    <location>
        <begin position="1"/>
        <end position="31"/>
    </location>
</feature>